<accession>A0AC34F6V9</accession>
<dbReference type="WBParaSite" id="ES5_v2.g12641.t1">
    <property type="protein sequence ID" value="ES5_v2.g12641.t1"/>
    <property type="gene ID" value="ES5_v2.g12641"/>
</dbReference>
<protein>
    <submittedName>
        <fullName evidence="2">Band 7 domain-containing protein</fullName>
    </submittedName>
</protein>
<proteinExistence type="predicted"/>
<reference evidence="2" key="1">
    <citation type="submission" date="2022-11" db="UniProtKB">
        <authorList>
            <consortium name="WormBaseParasite"/>
        </authorList>
    </citation>
    <scope>IDENTIFICATION</scope>
</reference>
<evidence type="ECO:0000313" key="1">
    <source>
        <dbReference type="Proteomes" id="UP000887579"/>
    </source>
</evidence>
<sequence length="276" mass="30764">MGIKNFKQYFVKEYERAVVFRTGRLIKGGTKGPGMFFIIPCIDTFKMVDLRVLSFDVPPQEILSRDSVTVSVEAVIYFRISDPTISVTNVNDAQFSTKLLAQTTLRNVLDPTISVTNVNDAQFSTKLLAQTTLRNVLGTKTLSEILQERDNISSVTEKVLDEGTEPWGVKVQRVEIKDIRLPHQLTRAMAAEAEASRDARARVIAADGEKNASRNLVEAANMLSTTRSAIQLRYLQTLTHIAAQHNHTIVLPVPMEILRKVVGKFGNFTSTAKMKV</sequence>
<name>A0AC34F6V9_9BILA</name>
<evidence type="ECO:0000313" key="2">
    <source>
        <dbReference type="WBParaSite" id="ES5_v2.g12641.t1"/>
    </source>
</evidence>
<organism evidence="1 2">
    <name type="scientific">Panagrolaimus sp. ES5</name>
    <dbReference type="NCBI Taxonomy" id="591445"/>
    <lineage>
        <taxon>Eukaryota</taxon>
        <taxon>Metazoa</taxon>
        <taxon>Ecdysozoa</taxon>
        <taxon>Nematoda</taxon>
        <taxon>Chromadorea</taxon>
        <taxon>Rhabditida</taxon>
        <taxon>Tylenchina</taxon>
        <taxon>Panagrolaimomorpha</taxon>
        <taxon>Panagrolaimoidea</taxon>
        <taxon>Panagrolaimidae</taxon>
        <taxon>Panagrolaimus</taxon>
    </lineage>
</organism>
<dbReference type="Proteomes" id="UP000887579">
    <property type="component" value="Unplaced"/>
</dbReference>